<organism evidence="2 3">
    <name type="scientific">Armillaria tabescens</name>
    <name type="common">Ringless honey mushroom</name>
    <name type="synonym">Agaricus tabescens</name>
    <dbReference type="NCBI Taxonomy" id="1929756"/>
    <lineage>
        <taxon>Eukaryota</taxon>
        <taxon>Fungi</taxon>
        <taxon>Dikarya</taxon>
        <taxon>Basidiomycota</taxon>
        <taxon>Agaricomycotina</taxon>
        <taxon>Agaricomycetes</taxon>
        <taxon>Agaricomycetidae</taxon>
        <taxon>Agaricales</taxon>
        <taxon>Marasmiineae</taxon>
        <taxon>Physalacriaceae</taxon>
        <taxon>Desarmillaria</taxon>
    </lineage>
</organism>
<dbReference type="GeneID" id="85363778"/>
<keyword evidence="3" id="KW-1185">Reference proteome</keyword>
<dbReference type="AlphaFoldDB" id="A0AA39N590"/>
<name>A0AA39N590_ARMTA</name>
<feature type="compositionally biased region" description="Basic residues" evidence="1">
    <location>
        <begin position="38"/>
        <end position="57"/>
    </location>
</feature>
<evidence type="ECO:0000256" key="1">
    <source>
        <dbReference type="SAM" id="MobiDB-lite"/>
    </source>
</evidence>
<dbReference type="RefSeq" id="XP_060330215.1">
    <property type="nucleotide sequence ID" value="XM_060480230.1"/>
</dbReference>
<proteinExistence type="predicted"/>
<accession>A0AA39N590</accession>
<gene>
    <name evidence="2" type="ORF">EV420DRAFT_1748280</name>
</gene>
<evidence type="ECO:0000313" key="3">
    <source>
        <dbReference type="Proteomes" id="UP001175211"/>
    </source>
</evidence>
<reference evidence="2" key="1">
    <citation type="submission" date="2023-06" db="EMBL/GenBank/DDBJ databases">
        <authorList>
            <consortium name="Lawrence Berkeley National Laboratory"/>
            <person name="Ahrendt S."/>
            <person name="Sahu N."/>
            <person name="Indic B."/>
            <person name="Wong-Bajracharya J."/>
            <person name="Merenyi Z."/>
            <person name="Ke H.-M."/>
            <person name="Monk M."/>
            <person name="Kocsube S."/>
            <person name="Drula E."/>
            <person name="Lipzen A."/>
            <person name="Balint B."/>
            <person name="Henrissat B."/>
            <person name="Andreopoulos B."/>
            <person name="Martin F.M."/>
            <person name="Harder C.B."/>
            <person name="Rigling D."/>
            <person name="Ford K.L."/>
            <person name="Foster G.D."/>
            <person name="Pangilinan J."/>
            <person name="Papanicolaou A."/>
            <person name="Barry K."/>
            <person name="LaButti K."/>
            <person name="Viragh M."/>
            <person name="Koriabine M."/>
            <person name="Yan M."/>
            <person name="Riley R."/>
            <person name="Champramary S."/>
            <person name="Plett K.L."/>
            <person name="Tsai I.J."/>
            <person name="Slot J."/>
            <person name="Sipos G."/>
            <person name="Plett J."/>
            <person name="Nagy L.G."/>
            <person name="Grigoriev I.V."/>
        </authorList>
    </citation>
    <scope>NUCLEOTIDE SEQUENCE</scope>
    <source>
        <strain evidence="2">CCBAS 213</strain>
    </source>
</reference>
<feature type="region of interest" description="Disordered" evidence="1">
    <location>
        <begin position="1"/>
        <end position="109"/>
    </location>
</feature>
<evidence type="ECO:0000313" key="2">
    <source>
        <dbReference type="EMBL" id="KAK0457923.1"/>
    </source>
</evidence>
<feature type="compositionally biased region" description="Basic and acidic residues" evidence="1">
    <location>
        <begin position="58"/>
        <end position="80"/>
    </location>
</feature>
<dbReference type="EMBL" id="JAUEPS010000019">
    <property type="protein sequence ID" value="KAK0457923.1"/>
    <property type="molecule type" value="Genomic_DNA"/>
</dbReference>
<sequence length="172" mass="20399">MKRQIGFEYEEEEIETGGKHRRDDEVEMTNELTYGAMRKNRKKRREYKREKRKKKAKKESQMRKKERKKRAEEEKSEYVKQWKQNGKTRNWRRAPVPIRNDQSKEVHARNRDRVGVPSRNMQHFILGDSPVLFTMTKITFTLLLCPPPILAANDVASPPILQDIKTHDIPGG</sequence>
<dbReference type="Proteomes" id="UP001175211">
    <property type="component" value="Unassembled WGS sequence"/>
</dbReference>
<protein>
    <submittedName>
        <fullName evidence="2">Uncharacterized protein</fullName>
    </submittedName>
</protein>
<comment type="caution">
    <text evidence="2">The sequence shown here is derived from an EMBL/GenBank/DDBJ whole genome shotgun (WGS) entry which is preliminary data.</text>
</comment>